<accession>A0ABT2VVL9</accession>
<comment type="caution">
    <text evidence="2">The sequence shown here is derived from an EMBL/GenBank/DDBJ whole genome shotgun (WGS) entry which is preliminary data.</text>
</comment>
<gene>
    <name evidence="2" type="ORF">N0B16_05055</name>
</gene>
<keyword evidence="1" id="KW-0732">Signal</keyword>
<sequence length="164" mass="18551">MKKILFSFMLIVSCLAFGQDVKMKKGIVTIDDKEWAKYDGCGFLDADCSIQKNDSEIAIVLHKVNDIAKSDRYNQKGDFSWGEVKFLGTNLSYDVKETCKSTIKALYKAGVFNEDGSFNMDKVNRLVEKYGLPYSKQYYQNNPTQTVIIQDTRPTSGVNISIGR</sequence>
<evidence type="ECO:0000256" key="1">
    <source>
        <dbReference type="SAM" id="SignalP"/>
    </source>
</evidence>
<dbReference type="EMBL" id="JAOTEN010000001">
    <property type="protein sequence ID" value="MCU7613800.1"/>
    <property type="molecule type" value="Genomic_DNA"/>
</dbReference>
<protein>
    <submittedName>
        <fullName evidence="2">Uncharacterized protein</fullName>
    </submittedName>
</protein>
<keyword evidence="3" id="KW-1185">Reference proteome</keyword>
<reference evidence="3" key="1">
    <citation type="submission" date="2023-07" db="EMBL/GenBank/DDBJ databases">
        <title>Chryseobacterium sp. GMJ5 Genome sequencing and assembly.</title>
        <authorList>
            <person name="Jung Y."/>
        </authorList>
    </citation>
    <scope>NUCLEOTIDE SEQUENCE [LARGE SCALE GENOMIC DNA]</scope>
    <source>
        <strain evidence="3">GMJ5</strain>
    </source>
</reference>
<organism evidence="2 3">
    <name type="scientific">Chryseobacterium gilvum</name>
    <dbReference type="NCBI Taxonomy" id="2976534"/>
    <lineage>
        <taxon>Bacteria</taxon>
        <taxon>Pseudomonadati</taxon>
        <taxon>Bacteroidota</taxon>
        <taxon>Flavobacteriia</taxon>
        <taxon>Flavobacteriales</taxon>
        <taxon>Weeksellaceae</taxon>
        <taxon>Chryseobacterium group</taxon>
        <taxon>Chryseobacterium</taxon>
    </lineage>
</organism>
<proteinExistence type="predicted"/>
<evidence type="ECO:0000313" key="2">
    <source>
        <dbReference type="EMBL" id="MCU7613800.1"/>
    </source>
</evidence>
<evidence type="ECO:0000313" key="3">
    <source>
        <dbReference type="Proteomes" id="UP001208114"/>
    </source>
</evidence>
<feature type="chain" id="PRO_5046546906" evidence="1">
    <location>
        <begin position="19"/>
        <end position="164"/>
    </location>
</feature>
<dbReference type="Proteomes" id="UP001208114">
    <property type="component" value="Unassembled WGS sequence"/>
</dbReference>
<dbReference type="RefSeq" id="WP_262989642.1">
    <property type="nucleotide sequence ID" value="NZ_JAOTEN010000001.1"/>
</dbReference>
<feature type="signal peptide" evidence="1">
    <location>
        <begin position="1"/>
        <end position="18"/>
    </location>
</feature>
<name>A0ABT2VVL9_9FLAO</name>